<evidence type="ECO:0000313" key="1">
    <source>
        <dbReference type="EMBL" id="ORZ40419.1"/>
    </source>
</evidence>
<comment type="caution">
    <text evidence="1">The sequence shown here is derived from an EMBL/GenBank/DDBJ whole genome shotgun (WGS) entry which is preliminary data.</text>
</comment>
<reference evidence="1 2" key="1">
    <citation type="submission" date="2016-07" db="EMBL/GenBank/DDBJ databases">
        <title>Pervasive Adenine N6-methylation of Active Genes in Fungi.</title>
        <authorList>
            <consortium name="DOE Joint Genome Institute"/>
            <person name="Mondo S.J."/>
            <person name="Dannebaum R.O."/>
            <person name="Kuo R.C."/>
            <person name="Labutti K."/>
            <person name="Haridas S."/>
            <person name="Kuo A."/>
            <person name="Salamov A."/>
            <person name="Ahrendt S.R."/>
            <person name="Lipzen A."/>
            <person name="Sullivan W."/>
            <person name="Andreopoulos W.B."/>
            <person name="Clum A."/>
            <person name="Lindquist E."/>
            <person name="Daum C."/>
            <person name="Ramamoorthy G.K."/>
            <person name="Gryganskyi A."/>
            <person name="Culley D."/>
            <person name="Magnuson J.K."/>
            <person name="James T.Y."/>
            <person name="O'Malley M.A."/>
            <person name="Stajich J.E."/>
            <person name="Spatafora J.W."/>
            <person name="Visel A."/>
            <person name="Grigoriev I.V."/>
        </authorList>
    </citation>
    <scope>NUCLEOTIDE SEQUENCE [LARGE SCALE GENOMIC DNA]</scope>
    <source>
        <strain evidence="1 2">PL171</strain>
    </source>
</reference>
<organism evidence="1 2">
    <name type="scientific">Catenaria anguillulae PL171</name>
    <dbReference type="NCBI Taxonomy" id="765915"/>
    <lineage>
        <taxon>Eukaryota</taxon>
        <taxon>Fungi</taxon>
        <taxon>Fungi incertae sedis</taxon>
        <taxon>Blastocladiomycota</taxon>
        <taxon>Blastocladiomycetes</taxon>
        <taxon>Blastocladiales</taxon>
        <taxon>Catenariaceae</taxon>
        <taxon>Catenaria</taxon>
    </lineage>
</organism>
<protein>
    <submittedName>
        <fullName evidence="1">Uncharacterized protein</fullName>
    </submittedName>
</protein>
<dbReference type="EMBL" id="MCFL01000003">
    <property type="protein sequence ID" value="ORZ40419.1"/>
    <property type="molecule type" value="Genomic_DNA"/>
</dbReference>
<gene>
    <name evidence="1" type="ORF">BCR44DRAFT_1425009</name>
</gene>
<dbReference type="Proteomes" id="UP000193411">
    <property type="component" value="Unassembled WGS sequence"/>
</dbReference>
<sequence length="78" mass="8257">MTVGLAGGRDVRFCVASRLDERSTAASKGVVCEVEEMGAGIKRAAADCCARARSLAGSIVPLRRRFEGAVFMSKFSCI</sequence>
<dbReference type="AlphaFoldDB" id="A0A1Y2I104"/>
<accession>A0A1Y2I104</accession>
<evidence type="ECO:0000313" key="2">
    <source>
        <dbReference type="Proteomes" id="UP000193411"/>
    </source>
</evidence>
<keyword evidence="2" id="KW-1185">Reference proteome</keyword>
<proteinExistence type="predicted"/>
<name>A0A1Y2I104_9FUNG</name>